<accession>A0A7U2I5P1</accession>
<sequence>MRCSPAGSGIRTSTFHVLEYCGCGRAVHNPAGRLRFEAPDFLRIHCGGQDMSRDDCGHAGTTRPPERLLHARHTSYVTVNITSKSLGSSESRPC</sequence>
<keyword evidence="2" id="KW-1185">Reference proteome</keyword>
<dbReference type="Proteomes" id="UP000663193">
    <property type="component" value="Chromosome 14"/>
</dbReference>
<dbReference type="EMBL" id="CP069036">
    <property type="protein sequence ID" value="QRD02614.1"/>
    <property type="molecule type" value="Genomic_DNA"/>
</dbReference>
<dbReference type="AlphaFoldDB" id="A0A7U2I5P1"/>
<reference evidence="2" key="1">
    <citation type="journal article" date="2021" name="BMC Genomics">
        <title>Chromosome-level genome assembly and manually-curated proteome of model necrotroph Parastagonospora nodorum Sn15 reveals a genome-wide trove of candidate effector homologs, and redundancy of virulence-related functions within an accessory chromosome.</title>
        <authorList>
            <person name="Bertazzoni S."/>
            <person name="Jones D.A.B."/>
            <person name="Phan H.T."/>
            <person name="Tan K.-C."/>
            <person name="Hane J.K."/>
        </authorList>
    </citation>
    <scope>NUCLEOTIDE SEQUENCE [LARGE SCALE GENOMIC DNA]</scope>
    <source>
        <strain evidence="2">SN15 / ATCC MYA-4574 / FGSC 10173)</strain>
    </source>
</reference>
<evidence type="ECO:0000313" key="2">
    <source>
        <dbReference type="Proteomes" id="UP000663193"/>
    </source>
</evidence>
<evidence type="ECO:0000313" key="1">
    <source>
        <dbReference type="EMBL" id="QRD02614.1"/>
    </source>
</evidence>
<dbReference type="VEuPathDB" id="FungiDB:JI435_418250"/>
<protein>
    <submittedName>
        <fullName evidence="1">Uncharacterized protein</fullName>
    </submittedName>
</protein>
<gene>
    <name evidence="1" type="ORF">JI435_418250</name>
</gene>
<name>A0A7U2I5P1_PHANO</name>
<organism evidence="1 2">
    <name type="scientific">Phaeosphaeria nodorum (strain SN15 / ATCC MYA-4574 / FGSC 10173)</name>
    <name type="common">Glume blotch fungus</name>
    <name type="synonym">Parastagonospora nodorum</name>
    <dbReference type="NCBI Taxonomy" id="321614"/>
    <lineage>
        <taxon>Eukaryota</taxon>
        <taxon>Fungi</taxon>
        <taxon>Dikarya</taxon>
        <taxon>Ascomycota</taxon>
        <taxon>Pezizomycotina</taxon>
        <taxon>Dothideomycetes</taxon>
        <taxon>Pleosporomycetidae</taxon>
        <taxon>Pleosporales</taxon>
        <taxon>Pleosporineae</taxon>
        <taxon>Phaeosphaeriaceae</taxon>
        <taxon>Parastagonospora</taxon>
    </lineage>
</organism>
<proteinExistence type="predicted"/>